<reference evidence="3 4" key="1">
    <citation type="submission" date="2016-03" db="EMBL/GenBank/DDBJ databases">
        <authorList>
            <person name="Ploux O."/>
        </authorList>
    </citation>
    <scope>NUCLEOTIDE SEQUENCE [LARGE SCALE GENOMIC DNA]</scope>
    <source>
        <strain evidence="3 4">R-45378</strain>
    </source>
</reference>
<dbReference type="Pfam" id="PF19263">
    <property type="entry name" value="DUF5906"/>
    <property type="match status" value="1"/>
</dbReference>
<dbReference type="InterPro" id="IPR027417">
    <property type="entry name" value="P-loop_NTPase"/>
</dbReference>
<evidence type="ECO:0000313" key="3">
    <source>
        <dbReference type="EMBL" id="OAI19861.1"/>
    </source>
</evidence>
<organism evidence="3 4">
    <name type="scientific">Methylomonas koyamae</name>
    <dbReference type="NCBI Taxonomy" id="702114"/>
    <lineage>
        <taxon>Bacteria</taxon>
        <taxon>Pseudomonadati</taxon>
        <taxon>Pseudomonadota</taxon>
        <taxon>Gammaproteobacteria</taxon>
        <taxon>Methylococcales</taxon>
        <taxon>Methylococcaceae</taxon>
        <taxon>Methylomonas</taxon>
    </lineage>
</organism>
<feature type="domain" description="NrS-1 polymerase-like helicase" evidence="2">
    <location>
        <begin position="233"/>
        <end position="339"/>
    </location>
</feature>
<evidence type="ECO:0000256" key="1">
    <source>
        <dbReference type="SAM" id="MobiDB-lite"/>
    </source>
</evidence>
<proteinExistence type="predicted"/>
<comment type="caution">
    <text evidence="3">The sequence shown here is derived from an EMBL/GenBank/DDBJ whole genome shotgun (WGS) entry which is preliminary data.</text>
</comment>
<dbReference type="SUPFAM" id="SSF52540">
    <property type="entry name" value="P-loop containing nucleoside triphosphate hydrolases"/>
    <property type="match status" value="1"/>
</dbReference>
<dbReference type="AlphaFoldDB" id="A0A177NPR9"/>
<evidence type="ECO:0000259" key="2">
    <source>
        <dbReference type="Pfam" id="PF19263"/>
    </source>
</evidence>
<feature type="region of interest" description="Disordered" evidence="1">
    <location>
        <begin position="15"/>
        <end position="47"/>
    </location>
</feature>
<dbReference type="InterPro" id="IPR045455">
    <property type="entry name" value="NrS-1_pol-like_helicase"/>
</dbReference>
<dbReference type="OrthoDB" id="784829at2"/>
<protein>
    <recommendedName>
        <fullName evidence="2">NrS-1 polymerase-like helicase domain-containing protein</fullName>
    </recommendedName>
</protein>
<accession>A0A177NPR9</accession>
<dbReference type="Gene3D" id="3.40.50.300">
    <property type="entry name" value="P-loop containing nucleotide triphosphate hydrolases"/>
    <property type="match status" value="1"/>
</dbReference>
<sequence length="503" mass="55787">MDAADDLRQDLFDNLAEQGELPAVERSAPYKDTGQVPQTPTKGAKTAPNLAAAVDPLEEDADLLTALPDGTQLSPDDIAILKRMNLDYCHTLVGGKNLVIGQRYCQVQGNVLTFEAPAEFKKKFMHAPLIGMSDGHGRGKRKNQGQAWLEWPGKNIKLGGTGFFPDPKKCPADTLNFYRDLQVKPMAGDVKPYLDHLRYVICAGHEPSFRYLVGWMAHLFQKPDVKPSVAIVLKSVEGTGKGTMAEPLLRILGSHGNKTNGAYAIAGRFNGLVANRLLIFADEVDLTDKHVADRLKGIISETTVNLERKGLEIEPLPNYCRLIFASNHARVLSAGIRERRYLVLEPSDGFAQDPGYFRRLWHWINHDGPAKLLNYLLIVDIADFDPYRCPQTAALIAEKLGNLSGVNQFFYHQIAKAEPFGGRPRIRATELVDDFVSWSVEEGEKVSKAAAANLTGRMMAKLGIQVHGRSDRGGGKYYDLPERSELVQRFAFLLDIPVEELDQ</sequence>
<gene>
    <name evidence="3" type="ORF">A1507_05775</name>
</gene>
<dbReference type="Proteomes" id="UP000077857">
    <property type="component" value="Unassembled WGS sequence"/>
</dbReference>
<name>A0A177NPR9_9GAMM</name>
<dbReference type="EMBL" id="LUUJ01000044">
    <property type="protein sequence ID" value="OAI19861.1"/>
    <property type="molecule type" value="Genomic_DNA"/>
</dbReference>
<evidence type="ECO:0000313" key="4">
    <source>
        <dbReference type="Proteomes" id="UP000077857"/>
    </source>
</evidence>
<dbReference type="RefSeq" id="WP_064039285.1">
    <property type="nucleotide sequence ID" value="NZ_LUUJ01000044.1"/>
</dbReference>